<proteinExistence type="predicted"/>
<dbReference type="AlphaFoldDB" id="A0A173QTW4"/>
<accession>A0A173QTW4</accession>
<reference evidence="2 3" key="1">
    <citation type="submission" date="2015-09" db="EMBL/GenBank/DDBJ databases">
        <authorList>
            <consortium name="Pathogen Informatics"/>
        </authorList>
    </citation>
    <scope>NUCLEOTIDE SEQUENCE [LARGE SCALE GENOMIC DNA]</scope>
    <source>
        <strain evidence="2 3">2789STDY5608887</strain>
    </source>
</reference>
<dbReference type="Proteomes" id="UP000095453">
    <property type="component" value="Unassembled WGS sequence"/>
</dbReference>
<organism evidence="2 3">
    <name type="scientific">Roseburia inulinivorans</name>
    <dbReference type="NCBI Taxonomy" id="360807"/>
    <lineage>
        <taxon>Bacteria</taxon>
        <taxon>Bacillati</taxon>
        <taxon>Bacillota</taxon>
        <taxon>Clostridia</taxon>
        <taxon>Lachnospirales</taxon>
        <taxon>Lachnospiraceae</taxon>
        <taxon>Roseburia</taxon>
    </lineage>
</organism>
<evidence type="ECO:0000313" key="2">
    <source>
        <dbReference type="EMBL" id="CUM69035.1"/>
    </source>
</evidence>
<evidence type="ECO:0000313" key="3">
    <source>
        <dbReference type="Proteomes" id="UP000095453"/>
    </source>
</evidence>
<dbReference type="Gene3D" id="1.20.1260.10">
    <property type="match status" value="1"/>
</dbReference>
<feature type="coiled-coil region" evidence="1">
    <location>
        <begin position="115"/>
        <end position="142"/>
    </location>
</feature>
<dbReference type="InterPro" id="IPR012347">
    <property type="entry name" value="Ferritin-like"/>
</dbReference>
<dbReference type="EMBL" id="CYXX01000001">
    <property type="protein sequence ID" value="CUM69035.1"/>
    <property type="molecule type" value="Genomic_DNA"/>
</dbReference>
<gene>
    <name evidence="2" type="ORF">ERS852444_00001</name>
</gene>
<evidence type="ECO:0000256" key="1">
    <source>
        <dbReference type="SAM" id="Coils"/>
    </source>
</evidence>
<dbReference type="RefSeq" id="WP_055167194.1">
    <property type="nucleotide sequence ID" value="NZ_CYXX01000001.1"/>
</dbReference>
<evidence type="ECO:0008006" key="4">
    <source>
        <dbReference type="Google" id="ProtNLM"/>
    </source>
</evidence>
<name>A0A173QTW4_9FIRM</name>
<protein>
    <recommendedName>
        <fullName evidence="4">DUF2383 domain-containing protein</fullName>
    </recommendedName>
</protein>
<keyword evidence="1" id="KW-0175">Coiled coil</keyword>
<sequence length="154" mass="17460">MSDSDTVKLLRECNSGIQMAVFSIDEILEKVTDKNLYEILKKSKEKHEKLGDETHAILAECGDETKEPNMLAKGMSWMKTNAKVMMDDSDATIADLIVDGCNMGIKTLCRYENQYAAADDAAMKLTDDLIRLEEKLRQDLREYWVFKVVEGLVS</sequence>